<evidence type="ECO:0000313" key="3">
    <source>
        <dbReference type="Proteomes" id="UP000594749"/>
    </source>
</evidence>
<dbReference type="EMBL" id="CP063077">
    <property type="protein sequence ID" value="QOQ86544.1"/>
    <property type="molecule type" value="Genomic_DNA"/>
</dbReference>
<dbReference type="AlphaFoldDB" id="A0A6M8N3J3"/>
<dbReference type="KEGG" id="ccor:CCORG_a0012"/>
<dbReference type="EMBL" id="CP053843">
    <property type="protein sequence ID" value="QKF65548.1"/>
    <property type="molecule type" value="Genomic_DNA"/>
</dbReference>
<organism evidence="1">
    <name type="scientific">Campylobacter corcagiensis</name>
    <dbReference type="NCBI Taxonomy" id="1448857"/>
    <lineage>
        <taxon>Bacteria</taxon>
        <taxon>Pseudomonadati</taxon>
        <taxon>Campylobacterota</taxon>
        <taxon>Epsilonproteobacteria</taxon>
        <taxon>Campylobacterales</taxon>
        <taxon>Campylobacteraceae</taxon>
        <taxon>Campylobacter</taxon>
    </lineage>
</organism>
<keyword evidence="3" id="KW-1185">Reference proteome</keyword>
<dbReference type="RefSeq" id="WP_025803650.1">
    <property type="nucleotide sequence ID" value="NZ_CP053843.1"/>
</dbReference>
<reference evidence="2 3" key="2">
    <citation type="submission" date="2020-10" db="EMBL/GenBank/DDBJ databases">
        <title>Campylobacter and Helicobacter PacBio genomes.</title>
        <authorList>
            <person name="Lane C."/>
        </authorList>
    </citation>
    <scope>NUCLEOTIDE SEQUENCE [LARGE SCALE GENOMIC DNA]</scope>
    <source>
        <strain evidence="2 3">2016D-0077</strain>
        <plasmid evidence="2 3">pLMG-27932-1</plasmid>
    </source>
</reference>
<geneLocation type="plasmid" evidence="2 3">
    <name>pLMG-27932-1</name>
</geneLocation>
<evidence type="ECO:0000313" key="1">
    <source>
        <dbReference type="EMBL" id="QKF65548.1"/>
    </source>
</evidence>
<proteinExistence type="predicted"/>
<geneLocation type="plasmid" evidence="1">
    <name>pCCORG</name>
</geneLocation>
<reference evidence="1" key="1">
    <citation type="submission" date="2020-05" db="EMBL/GenBank/DDBJ databases">
        <title>Complete genome sequencing of Campylobacter and Arcobacter type strains.</title>
        <authorList>
            <person name="Miller W.G."/>
            <person name="Yee E."/>
        </authorList>
    </citation>
    <scope>NUCLEOTIDE SEQUENCE [LARGE SCALE GENOMIC DNA]</scope>
    <source>
        <strain evidence="1">LMG 27932</strain>
        <plasmid evidence="1">pCCORG</plasmid>
    </source>
</reference>
<sequence>MKILKIISISFLMTNLIANPLDPMNFRPLTEQEVLNSQEAQTSDLKIKKFYLDIKDKEIKNIKKKDEELTYLFDDFDETLLNYKPIQKPISTIDRIMTHPYFTTTILLPNGAVISSVDMSVEPITLKYEQNTILLRVKKDFKISNMTIIYSLEKKNYVANFIVEKYDRQKTDEKLNIVFDFQNVKRRDDFEVINLYVKTYGSYPKEDYNYIEIDGITYRIIKDNKFGNLNVGNIKYRVDTGSEI</sequence>
<protein>
    <submittedName>
        <fullName evidence="1">Uncharacterized protein</fullName>
    </submittedName>
</protein>
<dbReference type="Proteomes" id="UP000594749">
    <property type="component" value="Plasmid pLMG-27932-1"/>
</dbReference>
<name>A0A6M8N3J3_9BACT</name>
<keyword evidence="1" id="KW-0614">Plasmid</keyword>
<dbReference type="OrthoDB" id="5355885at2"/>
<evidence type="ECO:0000313" key="2">
    <source>
        <dbReference type="EMBL" id="QOQ86544.1"/>
    </source>
</evidence>
<accession>A0A6M8N3J3</accession>
<gene>
    <name evidence="1" type="ORF">CCORG_a0012</name>
    <name evidence="2" type="ORF">IMC76_00175</name>
</gene>